<dbReference type="GO" id="GO:0005886">
    <property type="term" value="C:plasma membrane"/>
    <property type="evidence" value="ECO:0007669"/>
    <property type="project" value="UniProtKB-SubCell"/>
</dbReference>
<accession>A0A0A7LB29</accession>
<name>A0A0A7LB29_9ARCH</name>
<feature type="domain" description="SSD" evidence="8">
    <location>
        <begin position="263"/>
        <end position="366"/>
    </location>
</feature>
<evidence type="ECO:0000256" key="7">
    <source>
        <dbReference type="SAM" id="Phobius"/>
    </source>
</evidence>
<keyword evidence="3" id="KW-1003">Cell membrane</keyword>
<evidence type="ECO:0000256" key="3">
    <source>
        <dbReference type="ARBA" id="ARBA00022475"/>
    </source>
</evidence>
<evidence type="ECO:0000313" key="10">
    <source>
        <dbReference type="Proteomes" id="UP000030787"/>
    </source>
</evidence>
<evidence type="ECO:0000259" key="8">
    <source>
        <dbReference type="PROSITE" id="PS50156"/>
    </source>
</evidence>
<feature type="transmembrane region" description="Helical" evidence="7">
    <location>
        <begin position="343"/>
        <end position="367"/>
    </location>
</feature>
<feature type="transmembrane region" description="Helical" evidence="7">
    <location>
        <begin position="735"/>
        <end position="756"/>
    </location>
</feature>
<feature type="transmembrane region" description="Helical" evidence="7">
    <location>
        <begin position="834"/>
        <end position="853"/>
    </location>
</feature>
<dbReference type="PANTHER" id="PTHR33406">
    <property type="entry name" value="MEMBRANE PROTEIN MJ1562-RELATED"/>
    <property type="match status" value="1"/>
</dbReference>
<dbReference type="PANTHER" id="PTHR33406:SF6">
    <property type="entry name" value="MEMBRANE PROTEIN YDGH-RELATED"/>
    <property type="match status" value="1"/>
</dbReference>
<feature type="transmembrane region" description="Helical" evidence="7">
    <location>
        <begin position="804"/>
        <end position="828"/>
    </location>
</feature>
<keyword evidence="5 7" id="KW-1133">Transmembrane helix</keyword>
<dbReference type="RefSeq" id="WP_048111547.1">
    <property type="nucleotide sequence ID" value="NZ_CP010070.1"/>
</dbReference>
<dbReference type="PROSITE" id="PS50156">
    <property type="entry name" value="SSD"/>
    <property type="match status" value="2"/>
</dbReference>
<sequence>MIFERLADIIWKRSKLIIAIWIILLICAVPGLLKVGEVLDYSTDNMAGPHAESLEGMDVMDQYFGSSSTSIDSAAILVVSFNSAGNSATDGEMGAMAIGNLVKAELSKFTYTYKDENGEQQTVGKIIAFQQYGTYYLNDDPSTHEGVALYAIVYNSTAIDNGLIVSDDTQNLRDFIGNVLSENNISGVTTYVTGSQAITFDTSTGAAKDISKIDVFSILMILILVGLFFRSFVTSAMPPITIGAAFGIAMCVMFLIGSFLMNIPYMVEMMLVVSMLGAGCDYCIFILARYREERVRHGADHEHALKSAVTWAGESITTSGIAVIIGFGAMTICSFSMVSSMGVVLAIGIIIALLAALTLISSILALAGEKLFWPTRSESLREGGKADRGWHGKVARIGHRYFLRSVKFSIKRAKIIILAAVLITVPAVYIMSTSQSSYDMVGAMSSGEAIDGLQTMEGYSNGGAISPNYGVFELNDSIGEVTQSNGFPVIKWADTEPGKGYLDSLTVSPTSLNSEDGSLYSQLTHGDDNVGEVWGVYQWSQLAAYAAAAIGSPTATMSNLDYTIAVYSFVATHILPNSLGKQVMIVLTSTDPMQNIVATYSAMTGAAYNDPTLTGIMDYVVNSVLTSSVGGTQDAATGSTPITFVKYTLITKDQAMADRSMDTIKFMDGKLNGFVNSHQDMIKAKWLTGSAAVMYEISEQVNKEFLKVEVLAVVLILILLFFVMKSYVTPFRSVLTILMSVVWTVAITHIIFGSILGDGVMWIIPIILIVVCLGLGMDYDILLTTRIKENRLYKGKTNDEAITYAVTHSGSVITICGLIMGGAFGTLMLSSTSMLQQFGFALCFAILVDALLVRTYIVPAAMHLLGDLNWKGPKILHRNTPKQPE</sequence>
<dbReference type="Pfam" id="PF03176">
    <property type="entry name" value="MMPL"/>
    <property type="match status" value="2"/>
</dbReference>
<evidence type="ECO:0000256" key="2">
    <source>
        <dbReference type="ARBA" id="ARBA00010157"/>
    </source>
</evidence>
<feature type="transmembrane region" description="Helical" evidence="7">
    <location>
        <begin position="215"/>
        <end position="233"/>
    </location>
</feature>
<gene>
    <name evidence="9" type="ORF">Mpt1_c03050</name>
</gene>
<dbReference type="HOGENOM" id="CLU_018329_0_0_2"/>
<dbReference type="GeneID" id="24817976"/>
<feature type="transmembrane region" description="Helical" evidence="7">
    <location>
        <begin position="762"/>
        <end position="783"/>
    </location>
</feature>
<feature type="transmembrane region" description="Helical" evidence="7">
    <location>
        <begin position="311"/>
        <end position="337"/>
    </location>
</feature>
<dbReference type="AlphaFoldDB" id="A0A0A7LB29"/>
<comment type="similarity">
    <text evidence="2">Belongs to the resistance-nodulation-cell division (RND) (TC 2.A.6) family. MmpL subfamily.</text>
</comment>
<comment type="subcellular location">
    <subcellularLocation>
        <location evidence="1">Cell membrane</location>
        <topology evidence="1">Multi-pass membrane protein</topology>
    </subcellularLocation>
</comment>
<evidence type="ECO:0000256" key="6">
    <source>
        <dbReference type="ARBA" id="ARBA00023136"/>
    </source>
</evidence>
<evidence type="ECO:0000256" key="1">
    <source>
        <dbReference type="ARBA" id="ARBA00004651"/>
    </source>
</evidence>
<dbReference type="STRING" id="1577791.Mpt1_c03050"/>
<dbReference type="KEGG" id="mear:Mpt1_c03050"/>
<dbReference type="Gene3D" id="1.20.1640.10">
    <property type="entry name" value="Multidrug efflux transporter AcrB transmembrane domain"/>
    <property type="match status" value="2"/>
</dbReference>
<keyword evidence="10" id="KW-1185">Reference proteome</keyword>
<feature type="transmembrane region" description="Helical" evidence="7">
    <location>
        <begin position="269"/>
        <end position="290"/>
    </location>
</feature>
<evidence type="ECO:0000256" key="5">
    <source>
        <dbReference type="ARBA" id="ARBA00022989"/>
    </source>
</evidence>
<feature type="domain" description="SSD" evidence="8">
    <location>
        <begin position="733"/>
        <end position="863"/>
    </location>
</feature>
<dbReference type="EMBL" id="CP010070">
    <property type="protein sequence ID" value="AIZ56203.1"/>
    <property type="molecule type" value="Genomic_DNA"/>
</dbReference>
<reference evidence="9 10" key="1">
    <citation type="journal article" date="2014" name="Appl. Environ. Microbiol.">
        <title>Comparative Genome Analysis of 'Candidatus Methanoplasma termitum' Indicates a New Mode of Energy Metabolism in the Seventh Order of Methanogens.</title>
        <authorList>
            <person name="Lang K."/>
            <person name="Schuldes J."/>
            <person name="Klingl A."/>
            <person name="Poehlein A."/>
            <person name="Daniel R."/>
            <person name="Brune A."/>
        </authorList>
    </citation>
    <scope>NUCLEOTIDE SEQUENCE [LARGE SCALE GENOMIC DNA]</scope>
    <source>
        <strain evidence="10">Mpt1</strain>
    </source>
</reference>
<evidence type="ECO:0000256" key="4">
    <source>
        <dbReference type="ARBA" id="ARBA00022692"/>
    </source>
</evidence>
<proteinExistence type="inferred from homology"/>
<dbReference type="InterPro" id="IPR050545">
    <property type="entry name" value="Mycobact_MmpL"/>
</dbReference>
<organism evidence="9 10">
    <name type="scientific">Candidatus Methanoplasma termitum</name>
    <dbReference type="NCBI Taxonomy" id="1577791"/>
    <lineage>
        <taxon>Archaea</taxon>
        <taxon>Methanobacteriati</taxon>
        <taxon>Thermoplasmatota</taxon>
        <taxon>Thermoplasmata</taxon>
        <taxon>Methanomassiliicoccales</taxon>
        <taxon>Methanomassiliicoccaceae</taxon>
        <taxon>Candidatus Methanoplasma</taxon>
    </lineage>
</organism>
<dbReference type="Proteomes" id="UP000030787">
    <property type="component" value="Chromosome"/>
</dbReference>
<feature type="transmembrane region" description="Helical" evidence="7">
    <location>
        <begin position="705"/>
        <end position="723"/>
    </location>
</feature>
<evidence type="ECO:0000313" key="9">
    <source>
        <dbReference type="EMBL" id="AIZ56203.1"/>
    </source>
</evidence>
<keyword evidence="6 7" id="KW-0472">Membrane</keyword>
<dbReference type="InterPro" id="IPR004869">
    <property type="entry name" value="MMPL_dom"/>
</dbReference>
<dbReference type="OrthoDB" id="42357at2157"/>
<feature type="transmembrane region" description="Helical" evidence="7">
    <location>
        <begin position="240"/>
        <end position="263"/>
    </location>
</feature>
<dbReference type="SUPFAM" id="SSF82866">
    <property type="entry name" value="Multidrug efflux transporter AcrB transmembrane domain"/>
    <property type="match status" value="2"/>
</dbReference>
<protein>
    <submittedName>
        <fullName evidence="9">MMPL family protein</fullName>
    </submittedName>
</protein>
<feature type="transmembrane region" description="Helical" evidence="7">
    <location>
        <begin position="16"/>
        <end position="33"/>
    </location>
</feature>
<feature type="transmembrane region" description="Helical" evidence="7">
    <location>
        <begin position="413"/>
        <end position="431"/>
    </location>
</feature>
<keyword evidence="4 7" id="KW-0812">Transmembrane</keyword>
<dbReference type="InterPro" id="IPR000731">
    <property type="entry name" value="SSD"/>
</dbReference>